<keyword evidence="3" id="KW-0238">DNA-binding</keyword>
<dbReference type="PANTHER" id="PTHR34580:SF1">
    <property type="entry name" value="PROTEIN PAFC"/>
    <property type="match status" value="1"/>
</dbReference>
<dbReference type="Pfam" id="PF25583">
    <property type="entry name" value="WCX"/>
    <property type="match status" value="1"/>
</dbReference>
<dbReference type="InterPro" id="IPR057727">
    <property type="entry name" value="WCX_dom"/>
</dbReference>
<feature type="domain" description="WYL" evidence="1">
    <location>
        <begin position="152"/>
        <end position="212"/>
    </location>
</feature>
<comment type="caution">
    <text evidence="3">The sequence shown here is derived from an EMBL/GenBank/DDBJ whole genome shotgun (WGS) entry which is preliminary data.</text>
</comment>
<reference evidence="3 4" key="1">
    <citation type="submission" date="2018-03" db="EMBL/GenBank/DDBJ databases">
        <title>Genomic Encyclopedia of Archaeal and Bacterial Type Strains, Phase II (KMG-II): from individual species to whole genera.</title>
        <authorList>
            <person name="Goeker M."/>
        </authorList>
    </citation>
    <scope>NUCLEOTIDE SEQUENCE [LARGE SCALE GENOMIC DNA]</scope>
    <source>
        <strain evidence="3 4">DSM 100673</strain>
    </source>
</reference>
<dbReference type="RefSeq" id="WP_106610421.1">
    <property type="nucleotide sequence ID" value="NZ_PYGJ01000023.1"/>
</dbReference>
<evidence type="ECO:0000313" key="3">
    <source>
        <dbReference type="EMBL" id="PSL16045.1"/>
    </source>
</evidence>
<gene>
    <name evidence="3" type="ORF">CLV88_12312</name>
</gene>
<evidence type="ECO:0000259" key="1">
    <source>
        <dbReference type="Pfam" id="PF13280"/>
    </source>
</evidence>
<dbReference type="InterPro" id="IPR051534">
    <property type="entry name" value="CBASS_pafABC_assoc_protein"/>
</dbReference>
<dbReference type="Pfam" id="PF13280">
    <property type="entry name" value="WYL"/>
    <property type="match status" value="1"/>
</dbReference>
<evidence type="ECO:0000259" key="2">
    <source>
        <dbReference type="Pfam" id="PF25583"/>
    </source>
</evidence>
<accession>A0A2P8F2V2</accession>
<proteinExistence type="predicted"/>
<sequence length="325" mass="36753">MSFEKAKDLLRLADMAAARHRGVCLNEITAEFGVARRTAQRMTQALAEAFPLSVEVHEDPDRTRRWAMKPNPLSSMALTGADELEALDVALSRLDDPADERQRTALSALRERLLAKLTPAEARRAEADAEALLEAYGMAARPGPVARVETGVVAAISEALRGPFRLLIRYNGSQRLVEPYGVLLGARRYLVARQPNKDETLRHFRLDRIEEAGVTEEWFGRDEGFSLEEHASRAFGSYHNDAQYRDVIWWFDVGAVERAQSWEFHPGQKTRLLEDGGLEVRFRASGWLEMAWHLYQWGDCVEVIAPRELADMVHAARRDDFDALP</sequence>
<keyword evidence="4" id="KW-1185">Reference proteome</keyword>
<dbReference type="InterPro" id="IPR026881">
    <property type="entry name" value="WYL_dom"/>
</dbReference>
<evidence type="ECO:0000313" key="4">
    <source>
        <dbReference type="Proteomes" id="UP000240418"/>
    </source>
</evidence>
<organism evidence="3 4">
    <name type="scientific">Shimia abyssi</name>
    <dbReference type="NCBI Taxonomy" id="1662395"/>
    <lineage>
        <taxon>Bacteria</taxon>
        <taxon>Pseudomonadati</taxon>
        <taxon>Pseudomonadota</taxon>
        <taxon>Alphaproteobacteria</taxon>
        <taxon>Rhodobacterales</taxon>
        <taxon>Roseobacteraceae</taxon>
    </lineage>
</organism>
<protein>
    <submittedName>
        <fullName evidence="3">Putative DNA-binding transcriptional regulator YafY</fullName>
    </submittedName>
</protein>
<feature type="domain" description="WCX" evidence="2">
    <location>
        <begin position="250"/>
        <end position="315"/>
    </location>
</feature>
<dbReference type="OrthoDB" id="7626446at2"/>
<dbReference type="EMBL" id="PYGJ01000023">
    <property type="protein sequence ID" value="PSL16045.1"/>
    <property type="molecule type" value="Genomic_DNA"/>
</dbReference>
<dbReference type="AlphaFoldDB" id="A0A2P8F2V2"/>
<dbReference type="GO" id="GO:0003677">
    <property type="term" value="F:DNA binding"/>
    <property type="evidence" value="ECO:0007669"/>
    <property type="project" value="UniProtKB-KW"/>
</dbReference>
<name>A0A2P8F2V2_9RHOB</name>
<dbReference type="PANTHER" id="PTHR34580">
    <property type="match status" value="1"/>
</dbReference>
<dbReference type="Proteomes" id="UP000240418">
    <property type="component" value="Unassembled WGS sequence"/>
</dbReference>
<dbReference type="PROSITE" id="PS52050">
    <property type="entry name" value="WYL"/>
    <property type="match status" value="1"/>
</dbReference>